<comment type="caution">
    <text evidence="1">The sequence shown here is derived from an EMBL/GenBank/DDBJ whole genome shotgun (WGS) entry which is preliminary data.</text>
</comment>
<name>A0ABX2GKL3_9FIRM</name>
<sequence>YFSDGIRDNFNFRVGLGRISELGYGMLFGSDVKKQFFQKRIKGRGYCDVGTNVISEFYTPLVPKGHDFLQTIGSLAQARQDGTATCEAKGDGTD</sequence>
<keyword evidence="2" id="KW-1185">Reference proteome</keyword>
<accession>A0ABX2GKL3</accession>
<organism evidence="1 2">
    <name type="scientific">Fusicatenibacter saccharivorans</name>
    <dbReference type="NCBI Taxonomy" id="1150298"/>
    <lineage>
        <taxon>Bacteria</taxon>
        <taxon>Bacillati</taxon>
        <taxon>Bacillota</taxon>
        <taxon>Clostridia</taxon>
        <taxon>Lachnospirales</taxon>
        <taxon>Lachnospiraceae</taxon>
        <taxon>Fusicatenibacter</taxon>
    </lineage>
</organism>
<proteinExistence type="predicted"/>
<gene>
    <name evidence="1" type="ORF">G5B05_18005</name>
</gene>
<protein>
    <submittedName>
        <fullName evidence="1">Uncharacterized protein</fullName>
    </submittedName>
</protein>
<dbReference type="Proteomes" id="UP000768180">
    <property type="component" value="Unassembled WGS sequence"/>
</dbReference>
<reference evidence="1 2" key="1">
    <citation type="journal article" date="2020" name="Cell Host Microbe">
        <title>Functional and Genomic Variation between Human-Derived Isolates of Lachnospiraceae Reveals Inter- and Intra-Species Diversity.</title>
        <authorList>
            <person name="Sorbara M.T."/>
            <person name="Littmann E.R."/>
            <person name="Fontana E."/>
            <person name="Moody T.U."/>
            <person name="Kohout C.E."/>
            <person name="Gjonbalaj M."/>
            <person name="Eaton V."/>
            <person name="Seok R."/>
            <person name="Leiner I.M."/>
            <person name="Pamer E.G."/>
        </authorList>
    </citation>
    <scope>NUCLEOTIDE SEQUENCE [LARGE SCALE GENOMIC DNA]</scope>
    <source>
        <strain evidence="1 2">MSK.14.54</strain>
    </source>
</reference>
<feature type="non-terminal residue" evidence="1">
    <location>
        <position position="1"/>
    </location>
</feature>
<evidence type="ECO:0000313" key="2">
    <source>
        <dbReference type="Proteomes" id="UP000768180"/>
    </source>
</evidence>
<evidence type="ECO:0000313" key="1">
    <source>
        <dbReference type="EMBL" id="NSE18215.1"/>
    </source>
</evidence>
<dbReference type="EMBL" id="JAAITQ010000139">
    <property type="protein sequence ID" value="NSE18215.1"/>
    <property type="molecule type" value="Genomic_DNA"/>
</dbReference>